<protein>
    <submittedName>
        <fullName evidence="1">Uncharacterized protein</fullName>
    </submittedName>
</protein>
<comment type="caution">
    <text evidence="1">The sequence shown here is derived from an EMBL/GenBank/DDBJ whole genome shotgun (WGS) entry which is preliminary data.</text>
</comment>
<dbReference type="Proteomes" id="UP000324800">
    <property type="component" value="Unassembled WGS sequence"/>
</dbReference>
<accession>A0A5J4TEK5</accession>
<evidence type="ECO:0000313" key="2">
    <source>
        <dbReference type="Proteomes" id="UP000324800"/>
    </source>
</evidence>
<dbReference type="AlphaFoldDB" id="A0A5J4TEK5"/>
<reference evidence="1 2" key="1">
    <citation type="submission" date="2019-03" db="EMBL/GenBank/DDBJ databases">
        <title>Single cell metagenomics reveals metabolic interactions within the superorganism composed of flagellate Streblomastix strix and complex community of Bacteroidetes bacteria on its surface.</title>
        <authorList>
            <person name="Treitli S.C."/>
            <person name="Kolisko M."/>
            <person name="Husnik F."/>
            <person name="Keeling P."/>
            <person name="Hampl V."/>
        </authorList>
    </citation>
    <scope>NUCLEOTIDE SEQUENCE [LARGE SCALE GENOMIC DNA]</scope>
    <source>
        <strain evidence="1">ST1C</strain>
    </source>
</reference>
<name>A0A5J4TEK5_9EUKA</name>
<sequence>MQQKQEFYETARAIVSFTDSYTQNKQGKQNEQTDSEPTPSLVEISAYLENLSNKIYENNTRQQVIHIPKLLQSLSALVTFRLGTHIDLDVDNQRLEVRNKCRRCLYWIRCFGDEQVQSELVNNGYGRVMSISFCTAGGKGEEQDQEIWNGLECIFRFLNELHTGRNDD</sequence>
<proteinExistence type="predicted"/>
<dbReference type="EMBL" id="SNRW01032723">
    <property type="protein sequence ID" value="KAA6356597.1"/>
    <property type="molecule type" value="Genomic_DNA"/>
</dbReference>
<evidence type="ECO:0000313" key="1">
    <source>
        <dbReference type="EMBL" id="KAA6356597.1"/>
    </source>
</evidence>
<gene>
    <name evidence="1" type="ORF">EZS28_047876</name>
</gene>
<organism evidence="1 2">
    <name type="scientific">Streblomastix strix</name>
    <dbReference type="NCBI Taxonomy" id="222440"/>
    <lineage>
        <taxon>Eukaryota</taxon>
        <taxon>Metamonada</taxon>
        <taxon>Preaxostyla</taxon>
        <taxon>Oxymonadida</taxon>
        <taxon>Streblomastigidae</taxon>
        <taxon>Streblomastix</taxon>
    </lineage>
</organism>